<evidence type="ECO:0000259" key="1">
    <source>
        <dbReference type="Pfam" id="PF22622"/>
    </source>
</evidence>
<dbReference type="GO" id="GO:0004300">
    <property type="term" value="F:enoyl-CoA hydratase activity"/>
    <property type="evidence" value="ECO:0007669"/>
    <property type="project" value="TreeGrafter"/>
</dbReference>
<dbReference type="AlphaFoldDB" id="M5C7U4"/>
<dbReference type="GO" id="GO:0006635">
    <property type="term" value="P:fatty acid beta-oxidation"/>
    <property type="evidence" value="ECO:0007669"/>
    <property type="project" value="TreeGrafter"/>
</dbReference>
<dbReference type="Gene3D" id="3.10.129.10">
    <property type="entry name" value="Hotdog Thioesterase"/>
    <property type="match status" value="1"/>
</dbReference>
<sequence length="75" mass="8383">MSQIDLAKAVGYESKPTPVAWTKRDMLLYALGIGAKADELEYVYELDKSFKAFPTYPVVLMLKGSSLPCPHEMNN</sequence>
<evidence type="ECO:0000313" key="3">
    <source>
        <dbReference type="Proteomes" id="UP000012065"/>
    </source>
</evidence>
<dbReference type="GO" id="GO:0044594">
    <property type="term" value="F:17-beta-hydroxysteroid dehydrogenase (NAD+) activity"/>
    <property type="evidence" value="ECO:0007669"/>
    <property type="project" value="TreeGrafter"/>
</dbReference>
<gene>
    <name evidence="2" type="ORF">BN14_09220</name>
</gene>
<dbReference type="HOGENOM" id="CLU_188775_0_0_1"/>
<dbReference type="Proteomes" id="UP000012065">
    <property type="component" value="Unassembled WGS sequence"/>
</dbReference>
<dbReference type="Pfam" id="PF22622">
    <property type="entry name" value="MFE-2_hydrat-2_N"/>
    <property type="match status" value="1"/>
</dbReference>
<proteinExistence type="predicted"/>
<name>M5C7U4_THACB</name>
<comment type="caution">
    <text evidence="2">The sequence shown here is derived from an EMBL/GenBank/DDBJ whole genome shotgun (WGS) entry which is preliminary data.</text>
</comment>
<dbReference type="EMBL" id="CAOJ01014089">
    <property type="protein sequence ID" value="CCO35105.1"/>
    <property type="molecule type" value="Genomic_DNA"/>
</dbReference>
<dbReference type="GO" id="GO:0005777">
    <property type="term" value="C:peroxisome"/>
    <property type="evidence" value="ECO:0007669"/>
    <property type="project" value="TreeGrafter"/>
</dbReference>
<dbReference type="InterPro" id="IPR029069">
    <property type="entry name" value="HotDog_dom_sf"/>
</dbReference>
<dbReference type="InterPro" id="IPR054357">
    <property type="entry name" value="MFE-2_N"/>
</dbReference>
<feature type="domain" description="Peroxisomal multifunctional enzyme type 2-like N-terminal" evidence="1">
    <location>
        <begin position="21"/>
        <end position="63"/>
    </location>
</feature>
<dbReference type="PANTHER" id="PTHR13078:SF57">
    <property type="entry name" value="DEHYDRATASE, PUTATIVE (AFU_ORTHOLOGUE AFUA_5G00640)-RELATED"/>
    <property type="match status" value="1"/>
</dbReference>
<reference evidence="2 3" key="1">
    <citation type="journal article" date="2013" name="J. Biotechnol.">
        <title>Establishment and interpretation of the genome sequence of the phytopathogenic fungus Rhizoctonia solani AG1-IB isolate 7/3/14.</title>
        <authorList>
            <person name="Wibberg D.W."/>
            <person name="Jelonek L.J."/>
            <person name="Rupp O.R."/>
            <person name="Hennig M.H."/>
            <person name="Eikmeyer F.E."/>
            <person name="Goesmann A.G."/>
            <person name="Hartmann A.H."/>
            <person name="Borriss R.B."/>
            <person name="Grosch R.G."/>
            <person name="Puehler A.P."/>
            <person name="Schlueter A.S."/>
        </authorList>
    </citation>
    <scope>NUCLEOTIDE SEQUENCE [LARGE SCALE GENOMIC DNA]</scope>
    <source>
        <strain evidence="3">AG1-IB / isolate 7/3/14</strain>
    </source>
</reference>
<organism evidence="2 3">
    <name type="scientific">Thanatephorus cucumeris (strain AG1-IB / isolate 7/3/14)</name>
    <name type="common">Lettuce bottom rot fungus</name>
    <name type="synonym">Rhizoctonia solani</name>
    <dbReference type="NCBI Taxonomy" id="1108050"/>
    <lineage>
        <taxon>Eukaryota</taxon>
        <taxon>Fungi</taxon>
        <taxon>Dikarya</taxon>
        <taxon>Basidiomycota</taxon>
        <taxon>Agaricomycotina</taxon>
        <taxon>Agaricomycetes</taxon>
        <taxon>Cantharellales</taxon>
        <taxon>Ceratobasidiaceae</taxon>
        <taxon>Rhizoctonia</taxon>
        <taxon>Rhizoctonia solani AG-1</taxon>
    </lineage>
</organism>
<evidence type="ECO:0000313" key="2">
    <source>
        <dbReference type="EMBL" id="CCO35105.1"/>
    </source>
</evidence>
<dbReference type="GO" id="GO:0003857">
    <property type="term" value="F:(3S)-3-hydroxyacyl-CoA dehydrogenase (NAD+) activity"/>
    <property type="evidence" value="ECO:0007669"/>
    <property type="project" value="TreeGrafter"/>
</dbReference>
<dbReference type="SUPFAM" id="SSF54637">
    <property type="entry name" value="Thioesterase/thiol ester dehydrase-isomerase"/>
    <property type="match status" value="1"/>
</dbReference>
<protein>
    <recommendedName>
        <fullName evidence="1">Peroxisomal multifunctional enzyme type 2-like N-terminal domain-containing protein</fullName>
    </recommendedName>
</protein>
<dbReference type="PANTHER" id="PTHR13078">
    <property type="entry name" value="PEROXISOMAL MULTIFUNCTIONAL ENZYME TYPE 2-RELATED"/>
    <property type="match status" value="1"/>
</dbReference>
<accession>M5C7U4</accession>